<evidence type="ECO:0000313" key="5">
    <source>
        <dbReference type="Proteomes" id="UP000095284"/>
    </source>
</evidence>
<gene>
    <name evidence="3" type="ORF">BXYJ_LOCUS14213</name>
</gene>
<accession>A0A1I7SLQ6</accession>
<feature type="chain" id="PRO_5036308797" evidence="2">
    <location>
        <begin position="17"/>
        <end position="128"/>
    </location>
</feature>
<sequence length="128" mass="13434">MRVILVIFFAIFVANASLFKLNYPNSIPYQPSIYDLNLQQAYPWQTNPNPGNGNNNGGSRTPPRSRPPSPVRGNNGAVDANDLNNRLQDLARGGWNQRSSRGGGWGSGGGFGGGGRGWGGGGYAGGIG</sequence>
<evidence type="ECO:0000256" key="2">
    <source>
        <dbReference type="SAM" id="SignalP"/>
    </source>
</evidence>
<proteinExistence type="predicted"/>
<dbReference type="EMBL" id="CAJFCV020000006">
    <property type="protein sequence ID" value="CAG9129703.1"/>
    <property type="molecule type" value="Genomic_DNA"/>
</dbReference>
<dbReference type="AlphaFoldDB" id="A0A1I7SLQ6"/>
<dbReference type="EMBL" id="CAJFDI010000006">
    <property type="protein sequence ID" value="CAD5234122.1"/>
    <property type="molecule type" value="Genomic_DNA"/>
</dbReference>
<feature type="compositionally biased region" description="Gly residues" evidence="1">
    <location>
        <begin position="101"/>
        <end position="128"/>
    </location>
</feature>
<evidence type="ECO:0000313" key="3">
    <source>
        <dbReference type="EMBL" id="CAD5234122.1"/>
    </source>
</evidence>
<name>A0A1I7SLQ6_BURXY</name>
<evidence type="ECO:0000256" key="1">
    <source>
        <dbReference type="SAM" id="MobiDB-lite"/>
    </source>
</evidence>
<organism evidence="5 7">
    <name type="scientific">Bursaphelenchus xylophilus</name>
    <name type="common">Pinewood nematode worm</name>
    <name type="synonym">Aphelenchoides xylophilus</name>
    <dbReference type="NCBI Taxonomy" id="6326"/>
    <lineage>
        <taxon>Eukaryota</taxon>
        <taxon>Metazoa</taxon>
        <taxon>Ecdysozoa</taxon>
        <taxon>Nematoda</taxon>
        <taxon>Chromadorea</taxon>
        <taxon>Rhabditida</taxon>
        <taxon>Tylenchina</taxon>
        <taxon>Tylenchomorpha</taxon>
        <taxon>Aphelenchoidea</taxon>
        <taxon>Aphelenchoididae</taxon>
        <taxon>Bursaphelenchus</taxon>
    </lineage>
</organism>
<reference evidence="4" key="2">
    <citation type="submission" date="2020-08" db="EMBL/GenBank/DDBJ databases">
        <authorList>
            <person name="Kikuchi T."/>
        </authorList>
    </citation>
    <scope>NUCLEOTIDE SEQUENCE</scope>
    <source>
        <strain evidence="3">Ka4C1</strain>
    </source>
</reference>
<reference evidence="7" key="1">
    <citation type="submission" date="2016-11" db="UniProtKB">
        <authorList>
            <consortium name="WormBaseParasite"/>
        </authorList>
    </citation>
    <scope>IDENTIFICATION</scope>
</reference>
<protein>
    <submittedName>
        <fullName evidence="3">(pine wood nematode) hypothetical protein</fullName>
    </submittedName>
</protein>
<dbReference type="Proteomes" id="UP000095284">
    <property type="component" value="Unplaced"/>
</dbReference>
<dbReference type="Proteomes" id="UP000659654">
    <property type="component" value="Unassembled WGS sequence"/>
</dbReference>
<dbReference type="Proteomes" id="UP000582659">
    <property type="component" value="Unassembled WGS sequence"/>
</dbReference>
<keyword evidence="6" id="KW-1185">Reference proteome</keyword>
<dbReference type="WBParaSite" id="BXY_1398900.1">
    <property type="protein sequence ID" value="BXY_1398900.1"/>
    <property type="gene ID" value="BXY_1398900"/>
</dbReference>
<evidence type="ECO:0000313" key="7">
    <source>
        <dbReference type="WBParaSite" id="BXY_1398900.1"/>
    </source>
</evidence>
<feature type="signal peptide" evidence="2">
    <location>
        <begin position="1"/>
        <end position="16"/>
    </location>
</feature>
<evidence type="ECO:0000313" key="4">
    <source>
        <dbReference type="EMBL" id="CAG9129703.1"/>
    </source>
</evidence>
<feature type="compositionally biased region" description="Low complexity" evidence="1">
    <location>
        <begin position="47"/>
        <end position="62"/>
    </location>
</feature>
<keyword evidence="2" id="KW-0732">Signal</keyword>
<evidence type="ECO:0000313" key="6">
    <source>
        <dbReference type="Proteomes" id="UP000659654"/>
    </source>
</evidence>
<feature type="region of interest" description="Disordered" evidence="1">
    <location>
        <begin position="42"/>
        <end position="128"/>
    </location>
</feature>